<dbReference type="Proteomes" id="UP000688137">
    <property type="component" value="Unassembled WGS sequence"/>
</dbReference>
<evidence type="ECO:0000313" key="1">
    <source>
        <dbReference type="EMBL" id="CAD8050911.1"/>
    </source>
</evidence>
<dbReference type="AlphaFoldDB" id="A0A8S1K842"/>
<keyword evidence="2" id="KW-1185">Reference proteome</keyword>
<organism evidence="1 2">
    <name type="scientific">Paramecium primaurelia</name>
    <dbReference type="NCBI Taxonomy" id="5886"/>
    <lineage>
        <taxon>Eukaryota</taxon>
        <taxon>Sar</taxon>
        <taxon>Alveolata</taxon>
        <taxon>Ciliophora</taxon>
        <taxon>Intramacronucleata</taxon>
        <taxon>Oligohymenophorea</taxon>
        <taxon>Peniculida</taxon>
        <taxon>Parameciidae</taxon>
        <taxon>Paramecium</taxon>
    </lineage>
</organism>
<proteinExistence type="predicted"/>
<sequence>MKVDFLTRFKGRTSTMNKREGVTGIIQSNGTPIEKMPASYTFSSYISNQHVYNYSDIEKQSQQSNDVTPTSKDPQIITNIKTFNKNRKLSHASPLKPGTNMSNMYRSQFVPDKEMYSFPLSKTGSVNLNEYELIAIPKSVLQFGIRVEHTDGDQPKQTILPNISRQYYSKSQSLDLQQDRPMVKSEILNQGSYAKQKEKRSLLIAGLNSIK</sequence>
<accession>A0A8S1K842</accession>
<evidence type="ECO:0000313" key="2">
    <source>
        <dbReference type="Proteomes" id="UP000688137"/>
    </source>
</evidence>
<name>A0A8S1K842_PARPR</name>
<comment type="caution">
    <text evidence="1">The sequence shown here is derived from an EMBL/GenBank/DDBJ whole genome shotgun (WGS) entry which is preliminary data.</text>
</comment>
<protein>
    <submittedName>
        <fullName evidence="1">Uncharacterized protein</fullName>
    </submittedName>
</protein>
<reference evidence="1" key="1">
    <citation type="submission" date="2021-01" db="EMBL/GenBank/DDBJ databases">
        <authorList>
            <consortium name="Genoscope - CEA"/>
            <person name="William W."/>
        </authorList>
    </citation>
    <scope>NUCLEOTIDE SEQUENCE</scope>
</reference>
<dbReference type="EMBL" id="CAJJDM010000012">
    <property type="protein sequence ID" value="CAD8050911.1"/>
    <property type="molecule type" value="Genomic_DNA"/>
</dbReference>
<gene>
    <name evidence="1" type="ORF">PPRIM_AZ9-3.1.T0170294</name>
</gene>